<feature type="transmembrane region" description="Helical" evidence="1">
    <location>
        <begin position="35"/>
        <end position="56"/>
    </location>
</feature>
<feature type="transmembrane region" description="Helical" evidence="1">
    <location>
        <begin position="12"/>
        <end position="29"/>
    </location>
</feature>
<gene>
    <name evidence="3" type="ORF">EBX74_01510</name>
</gene>
<feature type="domain" description="Inner membrane protein YgaP-like transmembrane" evidence="2">
    <location>
        <begin position="1"/>
        <end position="61"/>
    </location>
</feature>
<accession>A0A966M3A5</accession>
<evidence type="ECO:0000313" key="3">
    <source>
        <dbReference type="EMBL" id="NCU52971.1"/>
    </source>
</evidence>
<keyword evidence="1" id="KW-0472">Membrane</keyword>
<sequence>MKVNVGNADRILRITAGVIIVTLTALGKISPWGWLAIGLIVSGVLRNCTLYSLLGINTCKRS</sequence>
<dbReference type="EMBL" id="RGOB01000026">
    <property type="protein sequence ID" value="NCU52971.1"/>
    <property type="molecule type" value="Genomic_DNA"/>
</dbReference>
<keyword evidence="1" id="KW-1133">Transmembrane helix</keyword>
<proteinExistence type="predicted"/>
<comment type="caution">
    <text evidence="3">The sequence shown here is derived from an EMBL/GenBank/DDBJ whole genome shotgun (WGS) entry which is preliminary data.</text>
</comment>
<organism evidence="3 4">
    <name type="scientific">Candidatus Fonsibacter lacus</name>
    <dbReference type="NCBI Taxonomy" id="2576439"/>
    <lineage>
        <taxon>Bacteria</taxon>
        <taxon>Pseudomonadati</taxon>
        <taxon>Pseudomonadota</taxon>
        <taxon>Alphaproteobacteria</taxon>
        <taxon>Candidatus Pelagibacterales</taxon>
        <taxon>Candidatus Pelagibacterales incertae sedis</taxon>
        <taxon>Candidatus Fonsibacter</taxon>
    </lineage>
</organism>
<keyword evidence="1" id="KW-0812">Transmembrane</keyword>
<name>A0A966M3A5_9PROT</name>
<evidence type="ECO:0000313" key="4">
    <source>
        <dbReference type="Proteomes" id="UP000747791"/>
    </source>
</evidence>
<dbReference type="Proteomes" id="UP000747791">
    <property type="component" value="Unassembled WGS sequence"/>
</dbReference>
<evidence type="ECO:0000256" key="1">
    <source>
        <dbReference type="SAM" id="Phobius"/>
    </source>
</evidence>
<dbReference type="AlphaFoldDB" id="A0A966M3A5"/>
<protein>
    <submittedName>
        <fullName evidence="3">DUF2892 domain-containing protein</fullName>
    </submittedName>
</protein>
<dbReference type="InterPro" id="IPR021309">
    <property type="entry name" value="YgaP-like_TM"/>
</dbReference>
<dbReference type="Pfam" id="PF11127">
    <property type="entry name" value="YgaP-like_TM"/>
    <property type="match status" value="1"/>
</dbReference>
<reference evidence="3" key="1">
    <citation type="submission" date="2018-10" db="EMBL/GenBank/DDBJ databases">
        <title>Iterative Subtractive Binning of Freshwater Chronoseries Metagenomes Recovers Nearly Complete Genomes from over Four Hundred Novel Species.</title>
        <authorList>
            <person name="Rodriguez-R L.M."/>
            <person name="Tsementzi D."/>
            <person name="Luo C."/>
            <person name="Konstantinidis K.T."/>
        </authorList>
    </citation>
    <scope>NUCLEOTIDE SEQUENCE</scope>
    <source>
        <strain evidence="3">WB8_2A_004</strain>
    </source>
</reference>
<evidence type="ECO:0000259" key="2">
    <source>
        <dbReference type="Pfam" id="PF11127"/>
    </source>
</evidence>